<reference evidence="1" key="1">
    <citation type="submission" date="2023-05" db="EMBL/GenBank/DDBJ databases">
        <title>Comparative genomics of Bacillaceae isolates and their secondary metabolite potential.</title>
        <authorList>
            <person name="Song L."/>
            <person name="Nielsen L.J."/>
            <person name="Mohite O."/>
            <person name="Xu X."/>
            <person name="Weber T."/>
            <person name="Kovacs A.T."/>
        </authorList>
    </citation>
    <scope>NUCLEOTIDE SEQUENCE</scope>
    <source>
        <strain evidence="1">XLM17</strain>
    </source>
</reference>
<evidence type="ECO:0000313" key="2">
    <source>
        <dbReference type="Proteomes" id="UP001178288"/>
    </source>
</evidence>
<dbReference type="Proteomes" id="UP001178288">
    <property type="component" value="Chromosome"/>
</dbReference>
<sequence length="42" mass="4838">MGIVLIDIDKLLEATTNLTSEKSIHNVKKVEIDQLLENTRDW</sequence>
<dbReference type="KEGG" id="nnv:QNH39_16340"/>
<gene>
    <name evidence="1" type="ORF">QNH39_16340</name>
</gene>
<proteinExistence type="predicted"/>
<keyword evidence="2" id="KW-1185">Reference proteome</keyword>
<organism evidence="1 2">
    <name type="scientific">Neobacillus novalis</name>
    <dbReference type="NCBI Taxonomy" id="220687"/>
    <lineage>
        <taxon>Bacteria</taxon>
        <taxon>Bacillati</taxon>
        <taxon>Bacillota</taxon>
        <taxon>Bacilli</taxon>
        <taxon>Bacillales</taxon>
        <taxon>Bacillaceae</taxon>
        <taxon>Neobacillus</taxon>
    </lineage>
</organism>
<dbReference type="AlphaFoldDB" id="A0AA95MI76"/>
<evidence type="ECO:0000313" key="1">
    <source>
        <dbReference type="EMBL" id="WHY84229.1"/>
    </source>
</evidence>
<protein>
    <submittedName>
        <fullName evidence="1">Uncharacterized protein</fullName>
    </submittedName>
</protein>
<dbReference type="EMBL" id="CP126114">
    <property type="protein sequence ID" value="WHY84229.1"/>
    <property type="molecule type" value="Genomic_DNA"/>
</dbReference>
<accession>A0AA95MI76</accession>
<dbReference type="RefSeq" id="WP_268874922.1">
    <property type="nucleotide sequence ID" value="NZ_CP126114.1"/>
</dbReference>
<name>A0AA95MI76_9BACI</name>